<accession>A0A0F9THD8</accession>
<evidence type="ECO:0000313" key="1">
    <source>
        <dbReference type="EMBL" id="KKN48391.1"/>
    </source>
</evidence>
<gene>
    <name evidence="1" type="ORF">LCGC14_0653380</name>
</gene>
<dbReference type="EMBL" id="LAZR01001224">
    <property type="protein sequence ID" value="KKN48391.1"/>
    <property type="molecule type" value="Genomic_DNA"/>
</dbReference>
<proteinExistence type="predicted"/>
<name>A0A0F9THD8_9ZZZZ</name>
<comment type="caution">
    <text evidence="1">The sequence shown here is derived from an EMBL/GenBank/DDBJ whole genome shotgun (WGS) entry which is preliminary data.</text>
</comment>
<protein>
    <submittedName>
        <fullName evidence="1">Uncharacterized protein</fullName>
    </submittedName>
</protein>
<reference evidence="1" key="1">
    <citation type="journal article" date="2015" name="Nature">
        <title>Complex archaea that bridge the gap between prokaryotes and eukaryotes.</title>
        <authorList>
            <person name="Spang A."/>
            <person name="Saw J.H."/>
            <person name="Jorgensen S.L."/>
            <person name="Zaremba-Niedzwiedzka K."/>
            <person name="Martijn J."/>
            <person name="Lind A.E."/>
            <person name="van Eijk R."/>
            <person name="Schleper C."/>
            <person name="Guy L."/>
            <person name="Ettema T.J."/>
        </authorList>
    </citation>
    <scope>NUCLEOTIDE SEQUENCE</scope>
</reference>
<sequence length="50" mass="5762">MMKYQVVQWFLEASDQQITEVIAEIVQEISGNEADYQSFVETIHEGLSQV</sequence>
<dbReference type="AlphaFoldDB" id="A0A0F9THD8"/>
<organism evidence="1">
    <name type="scientific">marine sediment metagenome</name>
    <dbReference type="NCBI Taxonomy" id="412755"/>
    <lineage>
        <taxon>unclassified sequences</taxon>
        <taxon>metagenomes</taxon>
        <taxon>ecological metagenomes</taxon>
    </lineage>
</organism>